<keyword evidence="2" id="KW-1185">Reference proteome</keyword>
<evidence type="ECO:0000313" key="2">
    <source>
        <dbReference type="Proteomes" id="UP000478052"/>
    </source>
</evidence>
<name>A0A6G0VX89_APHCR</name>
<accession>A0A6G0VX89</accession>
<dbReference type="Proteomes" id="UP000478052">
    <property type="component" value="Unassembled WGS sequence"/>
</dbReference>
<comment type="caution">
    <text evidence="1">The sequence shown here is derived from an EMBL/GenBank/DDBJ whole genome shotgun (WGS) entry which is preliminary data.</text>
</comment>
<organism evidence="1 2">
    <name type="scientific">Aphis craccivora</name>
    <name type="common">Cowpea aphid</name>
    <dbReference type="NCBI Taxonomy" id="307492"/>
    <lineage>
        <taxon>Eukaryota</taxon>
        <taxon>Metazoa</taxon>
        <taxon>Ecdysozoa</taxon>
        <taxon>Arthropoda</taxon>
        <taxon>Hexapoda</taxon>
        <taxon>Insecta</taxon>
        <taxon>Pterygota</taxon>
        <taxon>Neoptera</taxon>
        <taxon>Paraneoptera</taxon>
        <taxon>Hemiptera</taxon>
        <taxon>Sternorrhyncha</taxon>
        <taxon>Aphidomorpha</taxon>
        <taxon>Aphidoidea</taxon>
        <taxon>Aphididae</taxon>
        <taxon>Aphidini</taxon>
        <taxon>Aphis</taxon>
        <taxon>Aphis</taxon>
    </lineage>
</organism>
<sequence length="12" mass="1362">MVVTQKQITVNT</sequence>
<dbReference type="EMBL" id="VUJU01010857">
    <property type="protein sequence ID" value="KAF0712686.1"/>
    <property type="molecule type" value="Genomic_DNA"/>
</dbReference>
<evidence type="ECO:0000313" key="1">
    <source>
        <dbReference type="EMBL" id="KAF0712686.1"/>
    </source>
</evidence>
<protein>
    <submittedName>
        <fullName evidence="1">Uncharacterized protein</fullName>
    </submittedName>
</protein>
<reference evidence="1 2" key="1">
    <citation type="submission" date="2019-08" db="EMBL/GenBank/DDBJ databases">
        <title>Whole genome of Aphis craccivora.</title>
        <authorList>
            <person name="Voronova N.V."/>
            <person name="Shulinski R.S."/>
            <person name="Bandarenka Y.V."/>
            <person name="Zhorov D.G."/>
            <person name="Warner D."/>
        </authorList>
    </citation>
    <scope>NUCLEOTIDE SEQUENCE [LARGE SCALE GENOMIC DNA]</scope>
    <source>
        <strain evidence="1">180601</strain>
        <tissue evidence="1">Whole Body</tissue>
    </source>
</reference>
<gene>
    <name evidence="1" type="ORF">FWK35_00034352</name>
</gene>
<proteinExistence type="predicted"/>